<gene>
    <name evidence="2" type="ORF">A9200_14370</name>
</gene>
<organism evidence="2 3">
    <name type="scientific">Maribacter hydrothermalis</name>
    <dbReference type="NCBI Taxonomy" id="1836467"/>
    <lineage>
        <taxon>Bacteria</taxon>
        <taxon>Pseudomonadati</taxon>
        <taxon>Bacteroidota</taxon>
        <taxon>Flavobacteriia</taxon>
        <taxon>Flavobacteriales</taxon>
        <taxon>Flavobacteriaceae</taxon>
        <taxon>Maribacter</taxon>
    </lineage>
</organism>
<evidence type="ECO:0000313" key="3">
    <source>
        <dbReference type="Proteomes" id="UP000092164"/>
    </source>
</evidence>
<sequence>MQEKTKEIITGFDNLISENVKVNGLKTNADGIKGNPFFIGEKATDARLDFNITRDIDFIQSDLIYTTGILYTLRPLINNPIAESKHFMGKQRATYFQNLYDSLYSMYASFCYEKLYNFWDRIGDKIATEFPSEFPNPKFIMFANVIDKIRANNSENENLNWLFEFKDSDFREFNERRKKVVHYEQIETKYMESILDNMSDMGKVEEIWNEKYSLPEFFKRHIELTNKGIENTYEFVENRRK</sequence>
<accession>A0A1B7ZCZ9</accession>
<dbReference type="Proteomes" id="UP000092164">
    <property type="component" value="Unassembled WGS sequence"/>
</dbReference>
<evidence type="ECO:0000259" key="1">
    <source>
        <dbReference type="Pfam" id="PF18730"/>
    </source>
</evidence>
<dbReference type="EMBL" id="LZFP01000004">
    <property type="protein sequence ID" value="OBR41006.1"/>
    <property type="molecule type" value="Genomic_DNA"/>
</dbReference>
<proteinExistence type="predicted"/>
<dbReference type="STRING" id="1836467.BTR34_16070"/>
<dbReference type="InterPro" id="IPR041394">
    <property type="entry name" value="HEPN_Cthe2314"/>
</dbReference>
<evidence type="ECO:0000313" key="2">
    <source>
        <dbReference type="EMBL" id="OBR41006.1"/>
    </source>
</evidence>
<reference evidence="3" key="1">
    <citation type="submission" date="2016-06" db="EMBL/GenBank/DDBJ databases">
        <authorList>
            <person name="Zhan P."/>
        </authorList>
    </citation>
    <scope>NUCLEOTIDE SEQUENCE [LARGE SCALE GENOMIC DNA]</scope>
    <source>
        <strain evidence="3">T28</strain>
    </source>
</reference>
<keyword evidence="3" id="KW-1185">Reference proteome</keyword>
<feature type="domain" description="Cthe-2314-like HEPN" evidence="1">
    <location>
        <begin position="71"/>
        <end position="236"/>
    </location>
</feature>
<dbReference type="Pfam" id="PF18730">
    <property type="entry name" value="HEPN_Cthe2314"/>
    <property type="match status" value="1"/>
</dbReference>
<dbReference type="KEGG" id="mart:BTR34_16070"/>
<dbReference type="AlphaFoldDB" id="A0A1B7ZCZ9"/>
<name>A0A1B7ZCZ9_9FLAO</name>
<comment type="caution">
    <text evidence="2">The sequence shown here is derived from an EMBL/GenBank/DDBJ whole genome shotgun (WGS) entry which is preliminary data.</text>
</comment>
<dbReference type="RefSeq" id="WP_068483061.1">
    <property type="nucleotide sequence ID" value="NZ_CP018760.1"/>
</dbReference>
<dbReference type="OrthoDB" id="1423106at2"/>
<protein>
    <recommendedName>
        <fullName evidence="1">Cthe-2314-like HEPN domain-containing protein</fullName>
    </recommendedName>
</protein>